<feature type="transmembrane region" description="Helical" evidence="1">
    <location>
        <begin position="266"/>
        <end position="289"/>
    </location>
</feature>
<comment type="caution">
    <text evidence="4">The sequence shown here is derived from an EMBL/GenBank/DDBJ whole genome shotgun (WGS) entry which is preliminary data.</text>
</comment>
<feature type="transmembrane region" description="Helical" evidence="1">
    <location>
        <begin position="234"/>
        <end position="254"/>
    </location>
</feature>
<dbReference type="InterPro" id="IPR043831">
    <property type="entry name" value="DUF5808"/>
</dbReference>
<proteinExistence type="predicted"/>
<evidence type="ECO:0000313" key="4">
    <source>
        <dbReference type="EMBL" id="MFC5651461.1"/>
    </source>
</evidence>
<feature type="domain" description="DUF5808" evidence="3">
    <location>
        <begin position="318"/>
        <end position="343"/>
    </location>
</feature>
<dbReference type="Proteomes" id="UP001596047">
    <property type="component" value="Unassembled WGS sequence"/>
</dbReference>
<evidence type="ECO:0000259" key="2">
    <source>
        <dbReference type="Pfam" id="PF07853"/>
    </source>
</evidence>
<keyword evidence="1" id="KW-0812">Transmembrane</keyword>
<feature type="transmembrane region" description="Helical" evidence="1">
    <location>
        <begin position="6"/>
        <end position="28"/>
    </location>
</feature>
<keyword evidence="1" id="KW-0472">Membrane</keyword>
<dbReference type="InterPro" id="IPR012867">
    <property type="entry name" value="DUF1648"/>
</dbReference>
<accession>A0ABW0W3Y7</accession>
<dbReference type="Pfam" id="PF07853">
    <property type="entry name" value="DUF1648"/>
    <property type="match status" value="1"/>
</dbReference>
<feature type="transmembrane region" description="Helical" evidence="1">
    <location>
        <begin position="141"/>
        <end position="161"/>
    </location>
</feature>
<feature type="transmembrane region" description="Helical" evidence="1">
    <location>
        <begin position="56"/>
        <end position="78"/>
    </location>
</feature>
<evidence type="ECO:0000313" key="5">
    <source>
        <dbReference type="Proteomes" id="UP001596047"/>
    </source>
</evidence>
<dbReference type="PANTHER" id="PTHR37810">
    <property type="entry name" value="IMMUNITY PROTEIN SDPI"/>
    <property type="match status" value="1"/>
</dbReference>
<dbReference type="PANTHER" id="PTHR37810:SF9">
    <property type="entry name" value="MEMBRANE PROTEIN"/>
    <property type="match status" value="1"/>
</dbReference>
<protein>
    <submittedName>
        <fullName evidence="4">DUF1648 domain-containing protein</fullName>
    </submittedName>
</protein>
<keyword evidence="5" id="KW-1185">Reference proteome</keyword>
<dbReference type="RefSeq" id="WP_379190087.1">
    <property type="nucleotide sequence ID" value="NZ_JBHSOW010000076.1"/>
</dbReference>
<keyword evidence="1" id="KW-1133">Transmembrane helix</keyword>
<gene>
    <name evidence="4" type="ORF">ACFPYJ_20560</name>
</gene>
<reference evidence="5" key="1">
    <citation type="journal article" date="2019" name="Int. J. Syst. Evol. Microbiol.">
        <title>The Global Catalogue of Microorganisms (GCM) 10K type strain sequencing project: providing services to taxonomists for standard genome sequencing and annotation.</title>
        <authorList>
            <consortium name="The Broad Institute Genomics Platform"/>
            <consortium name="The Broad Institute Genome Sequencing Center for Infectious Disease"/>
            <person name="Wu L."/>
            <person name="Ma J."/>
        </authorList>
    </citation>
    <scope>NUCLEOTIDE SEQUENCE [LARGE SCALE GENOMIC DNA]</scope>
    <source>
        <strain evidence="5">CGMCC 1.3240</strain>
    </source>
</reference>
<feature type="transmembrane region" description="Helical" evidence="1">
    <location>
        <begin position="190"/>
        <end position="213"/>
    </location>
</feature>
<feature type="domain" description="DUF1648" evidence="2">
    <location>
        <begin position="148"/>
        <end position="196"/>
    </location>
</feature>
<name>A0ABW0W3Y7_9BACL</name>
<feature type="transmembrane region" description="Helical" evidence="1">
    <location>
        <begin position="341"/>
        <end position="360"/>
    </location>
</feature>
<dbReference type="EMBL" id="JBHSOW010000076">
    <property type="protein sequence ID" value="MFC5651461.1"/>
    <property type="molecule type" value="Genomic_DNA"/>
</dbReference>
<evidence type="ECO:0000259" key="3">
    <source>
        <dbReference type="Pfam" id="PF19124"/>
    </source>
</evidence>
<evidence type="ECO:0000256" key="1">
    <source>
        <dbReference type="SAM" id="Phobius"/>
    </source>
</evidence>
<sequence length="363" mass="39992">MNIGGWALFSLFATYLSVGALLTVMPVIGSKRMLFGVHIPDEASEDPEAASIKRRYVSNAILVSVIGLAAAVLLSWLRDGEMEAAAPAALIVQIIGNLLAMQQGRSAAIRLKAGKGWERTADSRRVVSLSFRSGKLTISSAWYTVHVILAGISVFFAVLLWDRIPATIITHYNGSFEPDGVSSKGFGSVFMLNIIQLFMTCIFLFTNTIIRIAKQQLNPNEAAKSMEKQRRFRFATSLFLYYLSLVIILLLSYIQATMLYDWSLQTLKVITSALPVAIMASLILHILYLNRKGIAQSDFTSDTEEQHWKGGGAFYSNKEDPSLFVAKRFGVGWTINMGHPLGWLVLVGILAIPIGIIVITEIL</sequence>
<organism evidence="4 5">
    <name type="scientific">Paenibacillus solisilvae</name>
    <dbReference type="NCBI Taxonomy" id="2486751"/>
    <lineage>
        <taxon>Bacteria</taxon>
        <taxon>Bacillati</taxon>
        <taxon>Bacillota</taxon>
        <taxon>Bacilli</taxon>
        <taxon>Bacillales</taxon>
        <taxon>Paenibacillaceae</taxon>
        <taxon>Paenibacillus</taxon>
    </lineage>
</organism>
<dbReference type="Pfam" id="PF19124">
    <property type="entry name" value="DUF5808"/>
    <property type="match status" value="1"/>
</dbReference>